<dbReference type="OrthoDB" id="726732at2759"/>
<comment type="similarity">
    <text evidence="1">Belongs to the glycosyl hydrolase 79 family.</text>
</comment>
<protein>
    <submittedName>
        <fullName evidence="3">Heparanase</fullName>
    </submittedName>
</protein>
<dbReference type="PANTHER" id="PTHR46145">
    <property type="entry name" value="HEPARANASE"/>
    <property type="match status" value="1"/>
</dbReference>
<name>A0A1Q9EZR9_SYMMI</name>
<feature type="region of interest" description="Disordered" evidence="2">
    <location>
        <begin position="1080"/>
        <end position="1113"/>
    </location>
</feature>
<dbReference type="GO" id="GO:0016798">
    <property type="term" value="F:hydrolase activity, acting on glycosyl bonds"/>
    <property type="evidence" value="ECO:0007669"/>
    <property type="project" value="InterPro"/>
</dbReference>
<reference evidence="3 4" key="1">
    <citation type="submission" date="2016-02" db="EMBL/GenBank/DDBJ databases">
        <title>Genome analysis of coral dinoflagellate symbionts highlights evolutionary adaptations to a symbiotic lifestyle.</title>
        <authorList>
            <person name="Aranda M."/>
            <person name="Li Y."/>
            <person name="Liew Y.J."/>
            <person name="Baumgarten S."/>
            <person name="Simakov O."/>
            <person name="Wilson M."/>
            <person name="Piel J."/>
            <person name="Ashoor H."/>
            <person name="Bougouffa S."/>
            <person name="Bajic V.B."/>
            <person name="Ryu T."/>
            <person name="Ravasi T."/>
            <person name="Bayer T."/>
            <person name="Micklem G."/>
            <person name="Kim H."/>
            <person name="Bhak J."/>
            <person name="Lajeunesse T.C."/>
            <person name="Voolstra C.R."/>
        </authorList>
    </citation>
    <scope>NUCLEOTIDE SEQUENCE [LARGE SCALE GENOMIC DNA]</scope>
    <source>
        <strain evidence="3 4">CCMP2467</strain>
    </source>
</reference>
<feature type="compositionally biased region" description="Acidic residues" evidence="2">
    <location>
        <begin position="1391"/>
        <end position="1408"/>
    </location>
</feature>
<accession>A0A1Q9EZR9</accession>
<evidence type="ECO:0000256" key="2">
    <source>
        <dbReference type="SAM" id="MobiDB-lite"/>
    </source>
</evidence>
<feature type="compositionally biased region" description="Low complexity" evidence="2">
    <location>
        <begin position="1439"/>
        <end position="1462"/>
    </location>
</feature>
<sequence>MAADADAEEEEGAADPESEEQRRSALRKQRKDQISYLKLHRGKLEKVAQRCVNRVLLSLPPDPCEALLFQLSAHVKVVADARSAKLSPHRMVLAREAAARGLATAAAPTAVSLEEAEAQELSEVVERVRATVGSLLVGVNVLDYQESTRPFVHDLRPNGECWALALSAWKLSPAMHQERQSPERSGVTGAAFGAEAWSMGPFLEPPGAAGAAVPDGDDQVVGIAAIMEALARLCGCKCWAEVLLDVPRYIHDLRGCGRVRREFKKEREGESFSPFLQGLEVADRWESRTGNGSSKLPALLLDVCRRRASSTPMPPSSDLCVLEGRLGNLLLDLANAMAVAVQTNGQGVVLSRGHHLFSRPDEDLEGLLGQLLEVAALRRLQRTAQGTGAISQTAGVSAATVWSRSSLGTGEVVLPRPDHQVEAMWAVCRLLSARNLVFATSSLTGNLALVGHAENVFVPLPTPMISPGISRPALFNVFLGVPAERTRDYPLDAWAKLRLKTLRSTSADGATEFLEGPGAEALELLEKSHFVVLLCFVAGVLAAEQYVHSAEARLPANLQDPSGPFQVQFLAEDPGLRESALDFDNWIRSKALLAEGPLGPDSLAIFQLYSPFRNPSFVEPGPRNAELAGQAGLLSFASTLLGFVGGLFAQRYGNCVVEKAFYGGALGLKFDKKVGPASLPEEVFQLELGRDIFSVAWHVYFAKKVIAPAVHVHEQLEKVIRSWCKSAGEGRLIFELQARGWHAYRFQDLSLGLTCSLDVLKDELTRMDFRRKTDLEQAPVKLLVDLQHPLHSGEFEAVEVKLTALISGLVSGLTREANADELAEERAEAHASRLRAAAAAAEVRLEDLVEILRAAIDDGFTSRGGEFEAVEVKLTALISGLVSGLTREANADELAEERAEACPGLKSPALDAANLAAARFREVCGRRLAERRQLEGRRDTLERSLQVYQELHQTLREVSALPPSLPEGEALKTLKSRGSAVLEEKKSMDETAQTFGSLGSKCMRDSGKRRRVDAFLRRGQGKSLALGSPTLEHVEKSHVAARDFVVPPQQFSVAFAVFQQRQARQLQTLLQQELEEHLDRAGKPGGIQSGAAGESVEEASAKGVEPGLSHSEPIGDAMTDSIDILCLRMSGRNHGQLVGFLLLMAGLPAHEAKVVVVGTDAPVHTTLEGHAAWSIEFGGGVKHGHLDDSRLVNLCTALGPSILRVGGASQDEVTYDFGVNPQEGTFGPSDIDKVFRFANATGWHIVWGLSYMRRPEGGTSAPGPVNLAQLAQEANDMVDGPTWEDIERCGMETWLKARIEEARRLPDPEQKKVFLDRCLVKIDILDRKIRQGDRESETVTLLPGSEWEAVGDANRADAAAAGLVLRPLLFKEDAQVVADSPARKRTKAEAENQEDDEADLMEEEEDETMTAARQLLEQVQRQDDEEDDADAEGMKPDEAAAAAVAVPAEEAAASAPAAAEAPAEADETTKRASRRLLNSWQAMPGFLTEKFKMRDDVVVSRVEHRSNVLPYFQVRLPGDEKYEGRKANNRWPVQVLQYHLEHDRPFGYELGNEPDPHCPDPSNPKCSVSVKEHVRDDLMLSQLLQYTYASAGVGSDHLPLVIGPDAAHCCDYLENFTAAAAAARWEPNVLTWHHYYFDNQSPVSKFVDPRTLDSLQSLANLTVAMRDKYTPRSMLWVGESASAWGGGVPHASDRFAAIFTDLDQVATLSRLGYTGVVRQGLFGSGGYSVISAADEGLTPNPSYWAYLAYKRFMGVRVLDAGELGGYVRSYAHCHPTLAGALTVMVLNVSPQPSTVKVLLSSMSWAAAPPKSWAEYHLTMPPSAGVNLTTTDIAVNGRVMKAHEDGTVPAFVPKEGGGTSVTLRPYSAAFLVFENAQAPACTGADPVLETIHKGSPDARVMLL</sequence>
<dbReference type="Pfam" id="PF03662">
    <property type="entry name" value="Glyco_hydro_79n"/>
    <property type="match status" value="1"/>
</dbReference>
<feature type="region of interest" description="Disordered" evidence="2">
    <location>
        <begin position="1"/>
        <end position="28"/>
    </location>
</feature>
<gene>
    <name evidence="3" type="primary">HPSE</name>
    <name evidence="3" type="ORF">AK812_SmicGene3110</name>
</gene>
<feature type="compositionally biased region" description="Acidic residues" evidence="2">
    <location>
        <begin position="1"/>
        <end position="18"/>
    </location>
</feature>
<dbReference type="GO" id="GO:0016020">
    <property type="term" value="C:membrane"/>
    <property type="evidence" value="ECO:0007669"/>
    <property type="project" value="InterPro"/>
</dbReference>
<feature type="region of interest" description="Disordered" evidence="2">
    <location>
        <begin position="1377"/>
        <end position="1409"/>
    </location>
</feature>
<dbReference type="Proteomes" id="UP000186817">
    <property type="component" value="Unassembled WGS sequence"/>
</dbReference>
<dbReference type="InterPro" id="IPR017853">
    <property type="entry name" value="GH"/>
</dbReference>
<comment type="caution">
    <text evidence="3">The sequence shown here is derived from an EMBL/GenBank/DDBJ whole genome shotgun (WGS) entry which is preliminary data.</text>
</comment>
<keyword evidence="4" id="KW-1185">Reference proteome</keyword>
<dbReference type="InterPro" id="IPR005199">
    <property type="entry name" value="Glyco_hydro_79"/>
</dbReference>
<feature type="region of interest" description="Disordered" evidence="2">
    <location>
        <begin position="1438"/>
        <end position="1470"/>
    </location>
</feature>
<proteinExistence type="inferred from homology"/>
<organism evidence="3 4">
    <name type="scientific">Symbiodinium microadriaticum</name>
    <name type="common">Dinoflagellate</name>
    <name type="synonym">Zooxanthella microadriatica</name>
    <dbReference type="NCBI Taxonomy" id="2951"/>
    <lineage>
        <taxon>Eukaryota</taxon>
        <taxon>Sar</taxon>
        <taxon>Alveolata</taxon>
        <taxon>Dinophyceae</taxon>
        <taxon>Suessiales</taxon>
        <taxon>Symbiodiniaceae</taxon>
        <taxon>Symbiodinium</taxon>
    </lineage>
</organism>
<dbReference type="EMBL" id="LSRX01000036">
    <property type="protein sequence ID" value="OLQ12915.1"/>
    <property type="molecule type" value="Genomic_DNA"/>
</dbReference>
<evidence type="ECO:0000313" key="4">
    <source>
        <dbReference type="Proteomes" id="UP000186817"/>
    </source>
</evidence>
<dbReference type="PANTHER" id="PTHR46145:SF4">
    <property type="entry name" value="HEPARANASE"/>
    <property type="match status" value="1"/>
</dbReference>
<evidence type="ECO:0000313" key="3">
    <source>
        <dbReference type="EMBL" id="OLQ12915.1"/>
    </source>
</evidence>
<evidence type="ECO:0000256" key="1">
    <source>
        <dbReference type="ARBA" id="ARBA00009800"/>
    </source>
</evidence>
<dbReference type="SUPFAM" id="SSF51445">
    <property type="entry name" value="(Trans)glycosidases"/>
    <property type="match status" value="2"/>
</dbReference>
<dbReference type="Gene3D" id="3.20.20.80">
    <property type="entry name" value="Glycosidases"/>
    <property type="match status" value="2"/>
</dbReference>